<dbReference type="SMART" id="SM00949">
    <property type="entry name" value="PAZ"/>
    <property type="match status" value="1"/>
</dbReference>
<dbReference type="GO" id="GO:0031047">
    <property type="term" value="P:regulatory ncRNA-mediated gene silencing"/>
    <property type="evidence" value="ECO:0007669"/>
    <property type="project" value="UniProtKB-KW"/>
</dbReference>
<dbReference type="Pfam" id="PF08699">
    <property type="entry name" value="ArgoL1"/>
    <property type="match status" value="1"/>
</dbReference>
<dbReference type="PROSITE" id="PS50822">
    <property type="entry name" value="PIWI"/>
    <property type="match status" value="1"/>
</dbReference>
<proteinExistence type="inferred from homology"/>
<sequence length="794" mass="90115">MCMFSSFYKFLFIYIFFFRALDKEMANNEEEALPPPPAVVPGNGALIRVRSKKPLETKRFPMARPGLGTKGQRIKLLTNHFRVGVANTDQHFYQYHVSLFNGDGHPVEAKGCERKVLDKVQEIYSGELAGKDFAYDGEKSLFTLGPLPRQSMEFPVVLENVVSAGARSNGDEGDGSPYAKESKRLRRQNRSKMFKVEINYATEIPIQAIASTLLGAESERFQDAMRVLDVILRQNAAKRGCLLVRQSFFQNDPRNFVELSGGVLGCRGFHSSFRATQSGLSLNLDVSTTLIVKPVPALDFLLENQNVTNPNEIDWGKAKRMLKSLRIKVAPNNLEYKVTGLSPKICRDQTFLMKQRNDDGEEQCTELTVYDYFKNYRNIHVRHAEFPCIDVGKGKKPIYFPIELCTMLSLQRYTKSLSSQQRAMLVEKSRQKPQERMNVLTNALRWSNYEADPMLLLTGISIAPSFTQKLVQPTRVENWAIVNFSARCDIRYLTRALIKCAEMKGIVMNEPLKVYQEDPKCRREVALTRVDTILNYMKSDFKNPPRFILCILPEKKNCDVYGPWKRRCLADHGIVTQCMAPPPRINDQYFTNLLLKINAKLGGMNSFLSCEQTIPIVSDVPTMILGMDIWHGSAGQSNLPSIAAVTGSREWPLVSRYGACTRVQSPKAEMIDDLFKPEPNTNKDDGIMRELLLEFYGSTRGRKPENIIIFRDGVSESQFNQVLNLELDSIMEACKFLDETWFPKFTLIIAQKRHHTTFFQASAPDNVPPGTVIDNSICHPKNNDFYLCAQAGMI</sequence>
<accession>A0AAN8VGH2</accession>
<feature type="domain" description="PAZ" evidence="8">
    <location>
        <begin position="296"/>
        <end position="409"/>
    </location>
</feature>
<dbReference type="SMART" id="SM01163">
    <property type="entry name" value="DUF1785"/>
    <property type="match status" value="1"/>
</dbReference>
<dbReference type="Proteomes" id="UP001370490">
    <property type="component" value="Unassembled WGS sequence"/>
</dbReference>
<evidence type="ECO:0000256" key="1">
    <source>
        <dbReference type="ARBA" id="ARBA00008201"/>
    </source>
</evidence>
<dbReference type="FunFam" id="2.170.260.10:FF:000008">
    <property type="entry name" value="Protein argonaute 7"/>
    <property type="match status" value="1"/>
</dbReference>
<evidence type="ECO:0000256" key="3">
    <source>
        <dbReference type="ARBA" id="ARBA00022845"/>
    </source>
</evidence>
<organism evidence="10 11">
    <name type="scientific">Dillenia turbinata</name>
    <dbReference type="NCBI Taxonomy" id="194707"/>
    <lineage>
        <taxon>Eukaryota</taxon>
        <taxon>Viridiplantae</taxon>
        <taxon>Streptophyta</taxon>
        <taxon>Embryophyta</taxon>
        <taxon>Tracheophyta</taxon>
        <taxon>Spermatophyta</taxon>
        <taxon>Magnoliopsida</taxon>
        <taxon>eudicotyledons</taxon>
        <taxon>Gunneridae</taxon>
        <taxon>Pentapetalae</taxon>
        <taxon>Dilleniales</taxon>
        <taxon>Dilleniaceae</taxon>
        <taxon>Dillenia</taxon>
    </lineage>
</organism>
<dbReference type="InterPro" id="IPR014811">
    <property type="entry name" value="ArgoL1"/>
</dbReference>
<evidence type="ECO:0000259" key="9">
    <source>
        <dbReference type="PROSITE" id="PS50822"/>
    </source>
</evidence>
<feature type="non-terminal residue" evidence="10">
    <location>
        <position position="794"/>
    </location>
</feature>
<comment type="caution">
    <text evidence="10">The sequence shown here is derived from an EMBL/GenBank/DDBJ whole genome shotgun (WGS) entry which is preliminary data.</text>
</comment>
<comment type="similarity">
    <text evidence="1">Belongs to the argonaute family. Ago subfamily.</text>
</comment>
<dbReference type="PANTHER" id="PTHR22891">
    <property type="entry name" value="EUKARYOTIC TRANSLATION INITIATION FACTOR 2C"/>
    <property type="match status" value="1"/>
</dbReference>
<dbReference type="InterPro" id="IPR003165">
    <property type="entry name" value="Piwi"/>
</dbReference>
<reference evidence="10 11" key="1">
    <citation type="submission" date="2023-12" db="EMBL/GenBank/DDBJ databases">
        <title>A high-quality genome assembly for Dillenia turbinata (Dilleniales).</title>
        <authorList>
            <person name="Chanderbali A."/>
        </authorList>
    </citation>
    <scope>NUCLEOTIDE SEQUENCE [LARGE SCALE GENOMIC DNA]</scope>
    <source>
        <strain evidence="10">LSX21</strain>
        <tissue evidence="10">Leaf</tissue>
    </source>
</reference>
<feature type="domain" description="Piwi" evidence="9">
    <location>
        <begin position="547"/>
        <end position="794"/>
    </location>
</feature>
<feature type="chain" id="PRO_5043046349" evidence="7">
    <location>
        <begin position="27"/>
        <end position="794"/>
    </location>
</feature>
<feature type="signal peptide" evidence="7">
    <location>
        <begin position="1"/>
        <end position="26"/>
    </location>
</feature>
<dbReference type="SMART" id="SM00950">
    <property type="entry name" value="Piwi"/>
    <property type="match status" value="1"/>
</dbReference>
<keyword evidence="11" id="KW-1185">Reference proteome</keyword>
<keyword evidence="7" id="KW-0732">Signal</keyword>
<dbReference type="SUPFAM" id="SSF53098">
    <property type="entry name" value="Ribonuclease H-like"/>
    <property type="match status" value="1"/>
</dbReference>
<evidence type="ECO:0000259" key="8">
    <source>
        <dbReference type="PROSITE" id="PS50821"/>
    </source>
</evidence>
<dbReference type="CDD" id="cd02846">
    <property type="entry name" value="PAZ_argonaute_like"/>
    <property type="match status" value="1"/>
</dbReference>
<dbReference type="Gene3D" id="2.170.260.10">
    <property type="entry name" value="paz domain"/>
    <property type="match status" value="1"/>
</dbReference>
<name>A0AAN8VGH2_9MAGN</name>
<keyword evidence="6" id="KW-0687">Ribonucleoprotein</keyword>
<evidence type="ECO:0000256" key="7">
    <source>
        <dbReference type="SAM" id="SignalP"/>
    </source>
</evidence>
<dbReference type="SUPFAM" id="SSF101690">
    <property type="entry name" value="PAZ domain"/>
    <property type="match status" value="1"/>
</dbReference>
<dbReference type="PROSITE" id="PS50821">
    <property type="entry name" value="PAZ"/>
    <property type="match status" value="1"/>
</dbReference>
<dbReference type="InterPro" id="IPR003100">
    <property type="entry name" value="PAZ_dom"/>
</dbReference>
<evidence type="ECO:0000313" key="11">
    <source>
        <dbReference type="Proteomes" id="UP001370490"/>
    </source>
</evidence>
<dbReference type="Pfam" id="PF02171">
    <property type="entry name" value="Piwi"/>
    <property type="match status" value="1"/>
</dbReference>
<dbReference type="InterPro" id="IPR032474">
    <property type="entry name" value="Argonaute_N"/>
</dbReference>
<keyword evidence="2" id="KW-0678">Repressor</keyword>
<dbReference type="Pfam" id="PF16486">
    <property type="entry name" value="ArgoN"/>
    <property type="match status" value="1"/>
</dbReference>
<evidence type="ECO:0000256" key="2">
    <source>
        <dbReference type="ARBA" id="ARBA00022491"/>
    </source>
</evidence>
<dbReference type="EMBL" id="JBAMMX010000013">
    <property type="protein sequence ID" value="KAK6928957.1"/>
    <property type="molecule type" value="Genomic_DNA"/>
</dbReference>
<dbReference type="Pfam" id="PF02170">
    <property type="entry name" value="PAZ"/>
    <property type="match status" value="1"/>
</dbReference>
<dbReference type="Gene3D" id="3.30.420.10">
    <property type="entry name" value="Ribonuclease H-like superfamily/Ribonuclease H"/>
    <property type="match status" value="1"/>
</dbReference>
<keyword evidence="4" id="KW-0694">RNA-binding</keyword>
<keyword evidence="5" id="KW-0943">RNA-mediated gene silencing</keyword>
<dbReference type="InterPro" id="IPR036397">
    <property type="entry name" value="RNaseH_sf"/>
</dbReference>
<evidence type="ECO:0000256" key="4">
    <source>
        <dbReference type="ARBA" id="ARBA00022884"/>
    </source>
</evidence>
<dbReference type="GO" id="GO:1990904">
    <property type="term" value="C:ribonucleoprotein complex"/>
    <property type="evidence" value="ECO:0007669"/>
    <property type="project" value="UniProtKB-KW"/>
</dbReference>
<dbReference type="GO" id="GO:0051607">
    <property type="term" value="P:defense response to virus"/>
    <property type="evidence" value="ECO:0007669"/>
    <property type="project" value="UniProtKB-ARBA"/>
</dbReference>
<dbReference type="InterPro" id="IPR012337">
    <property type="entry name" value="RNaseH-like_sf"/>
</dbReference>
<evidence type="ECO:0000313" key="10">
    <source>
        <dbReference type="EMBL" id="KAK6928957.1"/>
    </source>
</evidence>
<gene>
    <name evidence="10" type="ORF">RJ641_005162</name>
</gene>
<dbReference type="GO" id="GO:0003723">
    <property type="term" value="F:RNA binding"/>
    <property type="evidence" value="ECO:0007669"/>
    <property type="project" value="UniProtKB-KW"/>
</dbReference>
<dbReference type="Gene3D" id="3.40.50.2300">
    <property type="match status" value="1"/>
</dbReference>
<evidence type="ECO:0000256" key="5">
    <source>
        <dbReference type="ARBA" id="ARBA00023158"/>
    </source>
</evidence>
<dbReference type="GO" id="GO:0006417">
    <property type="term" value="P:regulation of translation"/>
    <property type="evidence" value="ECO:0007669"/>
    <property type="project" value="UniProtKB-KW"/>
</dbReference>
<evidence type="ECO:0000256" key="6">
    <source>
        <dbReference type="ARBA" id="ARBA00023274"/>
    </source>
</evidence>
<keyword evidence="3" id="KW-0810">Translation regulation</keyword>
<dbReference type="InterPro" id="IPR036085">
    <property type="entry name" value="PAZ_dom_sf"/>
</dbReference>
<protein>
    <submittedName>
        <fullName evidence="10">Protein argonaute, N-terminal</fullName>
    </submittedName>
</protein>
<dbReference type="AlphaFoldDB" id="A0AAN8VGH2"/>